<proteinExistence type="predicted"/>
<dbReference type="RefSeq" id="WP_149785095.1">
    <property type="nucleotide sequence ID" value="NZ_BAAADP010000001.1"/>
</dbReference>
<sequence length="124" mass="13662">MPKNIDDTRLVTILLIIIGAFVIFPMVFMGFGMMGFGSMMGGMWGGGMWGDGTMSGWMFIVGIVMQILFLAAIIGGGYLIYRAVVGSESGSDQALEELRLAYARGDLTEDEYEQRREALERDTK</sequence>
<dbReference type="EMBL" id="FOPZ01000016">
    <property type="protein sequence ID" value="SFH67031.1"/>
    <property type="molecule type" value="Genomic_DNA"/>
</dbReference>
<gene>
    <name evidence="2" type="ORF">SAMN04488066_11647</name>
</gene>
<reference evidence="2 3" key="1">
    <citation type="submission" date="2016-10" db="EMBL/GenBank/DDBJ databases">
        <authorList>
            <person name="Varghese N."/>
            <person name="Submissions S."/>
        </authorList>
    </citation>
    <scope>NUCLEOTIDE SEQUENCE [LARGE SCALE GENOMIC DNA]</scope>
    <source>
        <strain evidence="2 3">CGMCC 1.6377</strain>
    </source>
</reference>
<feature type="transmembrane region" description="Helical" evidence="1">
    <location>
        <begin position="12"/>
        <end position="36"/>
    </location>
</feature>
<evidence type="ECO:0000256" key="1">
    <source>
        <dbReference type="SAM" id="Phobius"/>
    </source>
</evidence>
<dbReference type="AlphaFoldDB" id="A0A1I3BZ79"/>
<keyword evidence="1" id="KW-1133">Transmembrane helix</keyword>
<keyword evidence="1" id="KW-0472">Membrane</keyword>
<name>A0A1I3BZ79_9EURY</name>
<protein>
    <submittedName>
        <fullName evidence="2">Putative membrane protein</fullName>
    </submittedName>
</protein>
<evidence type="ECO:0000313" key="3">
    <source>
        <dbReference type="Proteomes" id="UP000323537"/>
    </source>
</evidence>
<dbReference type="Proteomes" id="UP000323537">
    <property type="component" value="Unassembled WGS sequence"/>
</dbReference>
<evidence type="ECO:0000313" key="2">
    <source>
        <dbReference type="EMBL" id="SFH67031.1"/>
    </source>
</evidence>
<accession>A0A1I3BZ79</accession>
<keyword evidence="1" id="KW-0812">Transmembrane</keyword>
<dbReference type="OrthoDB" id="53394at2157"/>
<feature type="transmembrane region" description="Helical" evidence="1">
    <location>
        <begin position="56"/>
        <end position="81"/>
    </location>
</feature>
<organism evidence="2 3">
    <name type="scientific">Halorubrum aquaticum</name>
    <dbReference type="NCBI Taxonomy" id="387340"/>
    <lineage>
        <taxon>Archaea</taxon>
        <taxon>Methanobacteriati</taxon>
        <taxon>Methanobacteriota</taxon>
        <taxon>Stenosarchaea group</taxon>
        <taxon>Halobacteria</taxon>
        <taxon>Halobacteriales</taxon>
        <taxon>Haloferacaceae</taxon>
        <taxon>Halorubrum</taxon>
    </lineage>
</organism>
<keyword evidence="3" id="KW-1185">Reference proteome</keyword>